<dbReference type="InterPro" id="IPR008868">
    <property type="entry name" value="TniB"/>
</dbReference>
<reference evidence="1 2" key="1">
    <citation type="submission" date="2018-12" db="EMBL/GenBank/DDBJ databases">
        <title>The genome of Variovorax gossypii DSM 100435.</title>
        <authorList>
            <person name="Gao J."/>
            <person name="Sun J."/>
        </authorList>
    </citation>
    <scope>NUCLEOTIDE SEQUENCE [LARGE SCALE GENOMIC DNA]</scope>
    <source>
        <strain evidence="1 2">DSM 100435</strain>
    </source>
</reference>
<dbReference type="Pfam" id="PF05621">
    <property type="entry name" value="TniB"/>
    <property type="match status" value="1"/>
</dbReference>
<dbReference type="InterPro" id="IPR052026">
    <property type="entry name" value="ExeA_AAA_ATPase_DNA-bind"/>
</dbReference>
<organism evidence="1 2">
    <name type="scientific">Variovorax gossypii</name>
    <dbReference type="NCBI Taxonomy" id="1679495"/>
    <lineage>
        <taxon>Bacteria</taxon>
        <taxon>Pseudomonadati</taxon>
        <taxon>Pseudomonadota</taxon>
        <taxon>Betaproteobacteria</taxon>
        <taxon>Burkholderiales</taxon>
        <taxon>Comamonadaceae</taxon>
        <taxon>Variovorax</taxon>
    </lineage>
</organism>
<comment type="caution">
    <text evidence="1">The sequence shown here is derived from an EMBL/GenBank/DDBJ whole genome shotgun (WGS) entry which is preliminary data.</text>
</comment>
<dbReference type="OrthoDB" id="8893660at2"/>
<dbReference type="Proteomes" id="UP000267418">
    <property type="component" value="Unassembled WGS sequence"/>
</dbReference>
<sequence>MTMSTSEYTGPLTPEVLRVGEQVLNVVVDHAVFRRIREASMEMVHIMRSLKLPHGILVQADSGMGKSLLIELIRRELAPQALPNGANACLHMALDSTVDANGIAAAMTRALGYPALPARRQLESMNHMTQAALERTRPLALLIDEMQHVCEGNKDITARSVTDWLKVRMDRHNFPVICLGTHALERLAVINPQFTGRASASFVIQPFKFDESWRQVVAGFSSAVNSVDLSIANGAACRPLHQASVGNMRMLKRILTYACMYASTQPNRVVDMASLSSAFIDAKGQVAEQMNPFRSGRREAT</sequence>
<keyword evidence="2" id="KW-1185">Reference proteome</keyword>
<dbReference type="Gene3D" id="3.40.50.300">
    <property type="entry name" value="P-loop containing nucleotide triphosphate hydrolases"/>
    <property type="match status" value="1"/>
</dbReference>
<dbReference type="SUPFAM" id="SSF52540">
    <property type="entry name" value="P-loop containing nucleoside triphosphate hydrolases"/>
    <property type="match status" value="1"/>
</dbReference>
<evidence type="ECO:0000313" key="2">
    <source>
        <dbReference type="Proteomes" id="UP000267418"/>
    </source>
</evidence>
<accession>A0A3S0GXP5</accession>
<dbReference type="InterPro" id="IPR027417">
    <property type="entry name" value="P-loop_NTPase"/>
</dbReference>
<name>A0A3S0GXP5_9BURK</name>
<gene>
    <name evidence="1" type="ORF">EJP69_10415</name>
</gene>
<dbReference type="AlphaFoldDB" id="A0A3S0GXP5"/>
<protein>
    <recommendedName>
        <fullName evidence="3">AAA+ ATPase domain-containing protein</fullName>
    </recommendedName>
</protein>
<evidence type="ECO:0008006" key="3">
    <source>
        <dbReference type="Google" id="ProtNLM"/>
    </source>
</evidence>
<dbReference type="PANTHER" id="PTHR35894:SF1">
    <property type="entry name" value="PHOSPHORIBULOKINASE _ URIDINE KINASE FAMILY"/>
    <property type="match status" value="1"/>
</dbReference>
<dbReference type="PANTHER" id="PTHR35894">
    <property type="entry name" value="GENERAL SECRETION PATHWAY PROTEIN A-RELATED"/>
    <property type="match status" value="1"/>
</dbReference>
<proteinExistence type="predicted"/>
<evidence type="ECO:0000313" key="1">
    <source>
        <dbReference type="EMBL" id="RTQ34812.1"/>
    </source>
</evidence>
<dbReference type="EMBL" id="RXOE01000002">
    <property type="protein sequence ID" value="RTQ34812.1"/>
    <property type="molecule type" value="Genomic_DNA"/>
</dbReference>